<protein>
    <submittedName>
        <fullName evidence="2">Uncharacterized protein</fullName>
    </submittedName>
</protein>
<name>A0ABT4J9T2_9RHOB</name>
<proteinExistence type="predicted"/>
<keyword evidence="3" id="KW-1185">Reference proteome</keyword>
<dbReference type="RefSeq" id="WP_268943988.1">
    <property type="nucleotide sequence ID" value="NZ_JAPTYD010000056.1"/>
</dbReference>
<gene>
    <name evidence="2" type="ORF">OU682_20045</name>
</gene>
<accession>A0ABT4J9T2</accession>
<dbReference type="Proteomes" id="UP001149822">
    <property type="component" value="Unassembled WGS sequence"/>
</dbReference>
<sequence>MHATPKSWPETRLAYAVRTGAATGLQPLGPGHYLAEAMMRLGPVKSNGMDLRGADWPEIDAFARVTGRISDPWEAETLFDMCRAYLLGSRDGEDPLAIPPVDRGEAPDLGD</sequence>
<evidence type="ECO:0000313" key="3">
    <source>
        <dbReference type="Proteomes" id="UP001149822"/>
    </source>
</evidence>
<feature type="compositionally biased region" description="Basic and acidic residues" evidence="1">
    <location>
        <begin position="102"/>
        <end position="111"/>
    </location>
</feature>
<organism evidence="2 3">
    <name type="scientific">Paracoccus benzoatiresistens</name>
    <dbReference type="NCBI Taxonomy" id="2997341"/>
    <lineage>
        <taxon>Bacteria</taxon>
        <taxon>Pseudomonadati</taxon>
        <taxon>Pseudomonadota</taxon>
        <taxon>Alphaproteobacteria</taxon>
        <taxon>Rhodobacterales</taxon>
        <taxon>Paracoccaceae</taxon>
        <taxon>Paracoccus</taxon>
    </lineage>
</organism>
<evidence type="ECO:0000313" key="2">
    <source>
        <dbReference type="EMBL" id="MCZ0963891.1"/>
    </source>
</evidence>
<comment type="caution">
    <text evidence="2">The sequence shown here is derived from an EMBL/GenBank/DDBJ whole genome shotgun (WGS) entry which is preliminary data.</text>
</comment>
<evidence type="ECO:0000256" key="1">
    <source>
        <dbReference type="SAM" id="MobiDB-lite"/>
    </source>
</evidence>
<feature type="region of interest" description="Disordered" evidence="1">
    <location>
        <begin position="90"/>
        <end position="111"/>
    </location>
</feature>
<dbReference type="EMBL" id="JAPTYD010000056">
    <property type="protein sequence ID" value="MCZ0963891.1"/>
    <property type="molecule type" value="Genomic_DNA"/>
</dbReference>
<reference evidence="2" key="1">
    <citation type="submission" date="2022-12" db="EMBL/GenBank/DDBJ databases">
        <title>Paracoccus sp. EF6 isolated from a lake water.</title>
        <authorList>
            <person name="Liu H."/>
        </authorList>
    </citation>
    <scope>NUCLEOTIDE SEQUENCE</scope>
    <source>
        <strain evidence="2">EF6</strain>
    </source>
</reference>